<name>A0A7J2TI90_ARCFL</name>
<gene>
    <name evidence="10" type="ORF">ENP88_03960</name>
</gene>
<evidence type="ECO:0000256" key="6">
    <source>
        <dbReference type="ARBA" id="ARBA00022822"/>
    </source>
</evidence>
<organism evidence="10">
    <name type="scientific">Archaeoglobus fulgidus</name>
    <dbReference type="NCBI Taxonomy" id="2234"/>
    <lineage>
        <taxon>Archaea</taxon>
        <taxon>Methanobacteriati</taxon>
        <taxon>Methanobacteriota</taxon>
        <taxon>Archaeoglobi</taxon>
        <taxon>Archaeoglobales</taxon>
        <taxon>Archaeoglobaceae</taxon>
        <taxon>Archaeoglobus</taxon>
    </lineage>
</organism>
<dbReference type="EMBL" id="DSLA01000061">
    <property type="protein sequence ID" value="HEH35303.1"/>
    <property type="molecule type" value="Genomic_DNA"/>
</dbReference>
<keyword evidence="4" id="KW-0028">Amino-acid biosynthesis</keyword>
<evidence type="ECO:0000256" key="7">
    <source>
        <dbReference type="ARBA" id="ARBA00023141"/>
    </source>
</evidence>
<comment type="pathway">
    <text evidence="2">Amino-acid biosynthesis; L-tryptophan biosynthesis; L-tryptophan from chorismate: step 4/5.</text>
</comment>
<evidence type="ECO:0000256" key="1">
    <source>
        <dbReference type="ARBA" id="ARBA00001633"/>
    </source>
</evidence>
<evidence type="ECO:0000256" key="5">
    <source>
        <dbReference type="ARBA" id="ARBA00022793"/>
    </source>
</evidence>
<dbReference type="UniPathway" id="UPA00035">
    <property type="reaction ID" value="UER00043"/>
</dbReference>
<evidence type="ECO:0000313" key="10">
    <source>
        <dbReference type="EMBL" id="HEH35303.1"/>
    </source>
</evidence>
<dbReference type="GO" id="GO:0004425">
    <property type="term" value="F:indole-3-glycerol-phosphate synthase activity"/>
    <property type="evidence" value="ECO:0007669"/>
    <property type="project" value="UniProtKB-EC"/>
</dbReference>
<dbReference type="Gene3D" id="3.20.20.70">
    <property type="entry name" value="Aldolase class I"/>
    <property type="match status" value="1"/>
</dbReference>
<keyword evidence="5" id="KW-0210">Decarboxylase</keyword>
<feature type="domain" description="Indole-3-glycerol phosphate synthase" evidence="9">
    <location>
        <begin position="5"/>
        <end position="213"/>
    </location>
</feature>
<sequence length="219" mass="24941">MDFGFRHALRVKDRNAIIGEIKCHSPTHGDLIRGRDPVEIARVYEKCGCCAVSYITSPVFRGNLRTLKEICREVGIPVLRKDFIKDRVEVERTCDAGADALLLIARILRDKTPEFVDLCFEHGLEPVVEIFDEEEIEFAENAEVVLLNNRDIFNPSDVRLERTLKLAPKIKKIKIGASGIRRIEDLFMLKFVDAVLIGTHFMVSENLESTVRSFVEARV</sequence>
<evidence type="ECO:0000256" key="3">
    <source>
        <dbReference type="ARBA" id="ARBA00012362"/>
    </source>
</evidence>
<dbReference type="EC" id="4.1.1.48" evidence="3"/>
<keyword evidence="8" id="KW-0456">Lyase</keyword>
<keyword evidence="6" id="KW-0822">Tryptophan biosynthesis</keyword>
<evidence type="ECO:0000256" key="4">
    <source>
        <dbReference type="ARBA" id="ARBA00022605"/>
    </source>
</evidence>
<dbReference type="InterPro" id="IPR045186">
    <property type="entry name" value="Indole-3-glycerol_P_synth"/>
</dbReference>
<proteinExistence type="predicted"/>
<dbReference type="GO" id="GO:0000162">
    <property type="term" value="P:L-tryptophan biosynthetic process"/>
    <property type="evidence" value="ECO:0007669"/>
    <property type="project" value="UniProtKB-UniPathway"/>
</dbReference>
<keyword evidence="7" id="KW-0057">Aromatic amino acid biosynthesis</keyword>
<dbReference type="InterPro" id="IPR013785">
    <property type="entry name" value="Aldolase_TIM"/>
</dbReference>
<dbReference type="InterPro" id="IPR013798">
    <property type="entry name" value="Indole-3-glycerol_P_synth_dom"/>
</dbReference>
<comment type="caution">
    <text evidence="10">The sequence shown here is derived from an EMBL/GenBank/DDBJ whole genome shotgun (WGS) entry which is preliminary data.</text>
</comment>
<dbReference type="PANTHER" id="PTHR22854:SF2">
    <property type="entry name" value="INDOLE-3-GLYCEROL-PHOSPHATE SYNTHASE"/>
    <property type="match status" value="1"/>
</dbReference>
<dbReference type="SUPFAM" id="SSF51366">
    <property type="entry name" value="Ribulose-phoshate binding barrel"/>
    <property type="match status" value="1"/>
</dbReference>
<evidence type="ECO:0000256" key="8">
    <source>
        <dbReference type="ARBA" id="ARBA00023239"/>
    </source>
</evidence>
<comment type="catalytic activity">
    <reaction evidence="1">
        <text>1-(2-carboxyphenylamino)-1-deoxy-D-ribulose 5-phosphate + H(+) = (1S,2R)-1-C-(indol-3-yl)glycerol 3-phosphate + CO2 + H2O</text>
        <dbReference type="Rhea" id="RHEA:23476"/>
        <dbReference type="ChEBI" id="CHEBI:15377"/>
        <dbReference type="ChEBI" id="CHEBI:15378"/>
        <dbReference type="ChEBI" id="CHEBI:16526"/>
        <dbReference type="ChEBI" id="CHEBI:58613"/>
        <dbReference type="ChEBI" id="CHEBI:58866"/>
        <dbReference type="EC" id="4.1.1.48"/>
    </reaction>
</comment>
<dbReference type="AlphaFoldDB" id="A0A7J2TI90"/>
<accession>A0A7J2TI90</accession>
<dbReference type="PANTHER" id="PTHR22854">
    <property type="entry name" value="TRYPTOPHAN BIOSYNTHESIS PROTEIN"/>
    <property type="match status" value="1"/>
</dbReference>
<dbReference type="GO" id="GO:0004640">
    <property type="term" value="F:phosphoribosylanthranilate isomerase activity"/>
    <property type="evidence" value="ECO:0007669"/>
    <property type="project" value="TreeGrafter"/>
</dbReference>
<dbReference type="InterPro" id="IPR011060">
    <property type="entry name" value="RibuloseP-bd_barrel"/>
</dbReference>
<reference evidence="10" key="1">
    <citation type="journal article" date="2020" name="mSystems">
        <title>Genome- and Community-Level Interaction Insights into Carbon Utilization and Element Cycling Functions of Hydrothermarchaeota in Hydrothermal Sediment.</title>
        <authorList>
            <person name="Zhou Z."/>
            <person name="Liu Y."/>
            <person name="Xu W."/>
            <person name="Pan J."/>
            <person name="Luo Z.H."/>
            <person name="Li M."/>
        </authorList>
    </citation>
    <scope>NUCLEOTIDE SEQUENCE [LARGE SCALE GENOMIC DNA]</scope>
    <source>
        <strain evidence="10">SpSt-26</strain>
    </source>
</reference>
<evidence type="ECO:0000256" key="2">
    <source>
        <dbReference type="ARBA" id="ARBA00004696"/>
    </source>
</evidence>
<dbReference type="Pfam" id="PF00218">
    <property type="entry name" value="IGPS"/>
    <property type="match status" value="1"/>
</dbReference>
<protein>
    <recommendedName>
        <fullName evidence="3">indole-3-glycerol-phosphate synthase</fullName>
        <ecNumber evidence="3">4.1.1.48</ecNumber>
    </recommendedName>
</protein>
<dbReference type="CDD" id="cd00331">
    <property type="entry name" value="IGPS"/>
    <property type="match status" value="1"/>
</dbReference>
<evidence type="ECO:0000259" key="9">
    <source>
        <dbReference type="Pfam" id="PF00218"/>
    </source>
</evidence>